<reference evidence="2 3" key="1">
    <citation type="journal article" date="2014" name="Nature">
        <title>An environmental bacterial taxon with a large and distinct metabolic repertoire.</title>
        <authorList>
            <person name="Wilson M.C."/>
            <person name="Mori T."/>
            <person name="Ruckert C."/>
            <person name="Uria A.R."/>
            <person name="Helf M.J."/>
            <person name="Takada K."/>
            <person name="Gernert C."/>
            <person name="Steffens U.A."/>
            <person name="Heycke N."/>
            <person name="Schmitt S."/>
            <person name="Rinke C."/>
            <person name="Helfrich E.J."/>
            <person name="Brachmann A.O."/>
            <person name="Gurgui C."/>
            <person name="Wakimoto T."/>
            <person name="Kracht M."/>
            <person name="Crusemann M."/>
            <person name="Hentschel U."/>
            <person name="Abe I."/>
            <person name="Matsunaga S."/>
            <person name="Kalinowski J."/>
            <person name="Takeyama H."/>
            <person name="Piel J."/>
        </authorList>
    </citation>
    <scope>NUCLEOTIDE SEQUENCE [LARGE SCALE GENOMIC DNA]</scope>
    <source>
        <strain evidence="3">TSY1</strain>
    </source>
</reference>
<dbReference type="AlphaFoldDB" id="W4LQL0"/>
<proteinExistence type="predicted"/>
<dbReference type="InterPro" id="IPR000182">
    <property type="entry name" value="GNAT_dom"/>
</dbReference>
<dbReference type="PROSITE" id="PS51186">
    <property type="entry name" value="GNAT"/>
    <property type="match status" value="1"/>
</dbReference>
<feature type="domain" description="N-acetyltransferase" evidence="1">
    <location>
        <begin position="26"/>
        <end position="177"/>
    </location>
</feature>
<dbReference type="GO" id="GO:0016747">
    <property type="term" value="F:acyltransferase activity, transferring groups other than amino-acyl groups"/>
    <property type="evidence" value="ECO:0007669"/>
    <property type="project" value="InterPro"/>
</dbReference>
<evidence type="ECO:0000313" key="2">
    <source>
        <dbReference type="EMBL" id="ETX00263.1"/>
    </source>
</evidence>
<keyword evidence="3" id="KW-1185">Reference proteome</keyword>
<name>W4LQL0_ENTF1</name>
<gene>
    <name evidence="2" type="ORF">ETSY1_11895</name>
</gene>
<dbReference type="Pfam" id="PF13302">
    <property type="entry name" value="Acetyltransf_3"/>
    <property type="match status" value="1"/>
</dbReference>
<sequence>MDIVETERLYLRRFEDTDRDAYYQCIYADPEVMKTLPAGKPIARADFEARVTRLMVDHWREHGFGPWVVVHKADEVLIGHCGLKYWPVSPDVEVLYALARPYWGQGLATEGARASLRCGFEVLELDHVIAGAFVSNVASRRVLEKLGMTYTGEMTFAGLTVAGYRIRREEYMASRDDNR</sequence>
<evidence type="ECO:0000313" key="3">
    <source>
        <dbReference type="Proteomes" id="UP000019141"/>
    </source>
</evidence>
<dbReference type="HOGENOM" id="CLU_013985_3_6_7"/>
<dbReference type="Gene3D" id="3.40.630.30">
    <property type="match status" value="1"/>
</dbReference>
<dbReference type="InterPro" id="IPR016181">
    <property type="entry name" value="Acyl_CoA_acyltransferase"/>
</dbReference>
<organism evidence="2 3">
    <name type="scientific">Entotheonella factor</name>
    <dbReference type="NCBI Taxonomy" id="1429438"/>
    <lineage>
        <taxon>Bacteria</taxon>
        <taxon>Pseudomonadati</taxon>
        <taxon>Nitrospinota/Tectimicrobiota group</taxon>
        <taxon>Candidatus Tectimicrobiota</taxon>
        <taxon>Candidatus Entotheonellia</taxon>
        <taxon>Candidatus Entotheonellales</taxon>
        <taxon>Candidatus Entotheonellaceae</taxon>
        <taxon>Candidatus Entotheonella</taxon>
    </lineage>
</organism>
<dbReference type="PANTHER" id="PTHR43792">
    <property type="entry name" value="GNAT FAMILY, PUTATIVE (AFU_ORTHOLOGUE AFUA_3G00765)-RELATED-RELATED"/>
    <property type="match status" value="1"/>
</dbReference>
<comment type="caution">
    <text evidence="2">The sequence shown here is derived from an EMBL/GenBank/DDBJ whole genome shotgun (WGS) entry which is preliminary data.</text>
</comment>
<dbReference type="Proteomes" id="UP000019141">
    <property type="component" value="Unassembled WGS sequence"/>
</dbReference>
<dbReference type="EMBL" id="AZHW01000360">
    <property type="protein sequence ID" value="ETX00263.1"/>
    <property type="molecule type" value="Genomic_DNA"/>
</dbReference>
<dbReference type="SUPFAM" id="SSF55729">
    <property type="entry name" value="Acyl-CoA N-acyltransferases (Nat)"/>
    <property type="match status" value="1"/>
</dbReference>
<dbReference type="InterPro" id="IPR051531">
    <property type="entry name" value="N-acetyltransferase"/>
</dbReference>
<evidence type="ECO:0000259" key="1">
    <source>
        <dbReference type="PROSITE" id="PS51186"/>
    </source>
</evidence>
<accession>W4LQL0</accession>
<dbReference type="PANTHER" id="PTHR43792:SF1">
    <property type="entry name" value="N-ACETYLTRANSFERASE DOMAIN-CONTAINING PROTEIN"/>
    <property type="match status" value="1"/>
</dbReference>
<protein>
    <recommendedName>
        <fullName evidence="1">N-acetyltransferase domain-containing protein</fullName>
    </recommendedName>
</protein>